<feature type="compositionally biased region" description="Pro residues" evidence="1">
    <location>
        <begin position="1"/>
        <end position="12"/>
    </location>
</feature>
<sequence length="185" mass="20016">MAPSVDPSPLPAPNRYITDHDESGKAVLSKEIPSEATWTNAGKEAKFFLGYATNQFPADLSSTSDISTYNSFLSSPPGLVIHGGSVLRYVDMAPGITSPMHRTTSLDYGVVLEGNVELILDSGDKVVLKRGDTCVQRATNHAWRNMSQTEWARMLYVLTEAKPPVVDGKALGEDLGTMEGVKKSE</sequence>
<dbReference type="EMBL" id="JAZHXI010000011">
    <property type="protein sequence ID" value="KAL2066178.1"/>
    <property type="molecule type" value="Genomic_DNA"/>
</dbReference>
<dbReference type="InterPro" id="IPR011051">
    <property type="entry name" value="RmlC_Cupin_sf"/>
</dbReference>
<evidence type="ECO:0000313" key="4">
    <source>
        <dbReference type="Proteomes" id="UP001595075"/>
    </source>
</evidence>
<protein>
    <recommendedName>
        <fullName evidence="2">Cupin type-2 domain-containing protein</fullName>
    </recommendedName>
</protein>
<name>A0ABR4C8D2_9HELO</name>
<dbReference type="PANTHER" id="PTHR36156">
    <property type="entry name" value="SLR2101 PROTEIN"/>
    <property type="match status" value="1"/>
</dbReference>
<dbReference type="PANTHER" id="PTHR36156:SF3">
    <property type="entry name" value="CUPIN 2 CONSERVED BARREL DOMAIN-CONTAINING PROTEIN"/>
    <property type="match status" value="1"/>
</dbReference>
<feature type="region of interest" description="Disordered" evidence="1">
    <location>
        <begin position="1"/>
        <end position="21"/>
    </location>
</feature>
<feature type="domain" description="Cupin type-2" evidence="2">
    <location>
        <begin position="89"/>
        <end position="156"/>
    </location>
</feature>
<organism evidence="3 4">
    <name type="scientific">Oculimacula yallundae</name>
    <dbReference type="NCBI Taxonomy" id="86028"/>
    <lineage>
        <taxon>Eukaryota</taxon>
        <taxon>Fungi</taxon>
        <taxon>Dikarya</taxon>
        <taxon>Ascomycota</taxon>
        <taxon>Pezizomycotina</taxon>
        <taxon>Leotiomycetes</taxon>
        <taxon>Helotiales</taxon>
        <taxon>Ploettnerulaceae</taxon>
        <taxon>Oculimacula</taxon>
    </lineage>
</organism>
<keyword evidence="4" id="KW-1185">Reference proteome</keyword>
<evidence type="ECO:0000256" key="1">
    <source>
        <dbReference type="SAM" id="MobiDB-lite"/>
    </source>
</evidence>
<dbReference type="CDD" id="cd02231">
    <property type="entry name" value="cupin_BLL6423-like"/>
    <property type="match status" value="1"/>
</dbReference>
<evidence type="ECO:0000313" key="3">
    <source>
        <dbReference type="EMBL" id="KAL2066178.1"/>
    </source>
</evidence>
<dbReference type="Proteomes" id="UP001595075">
    <property type="component" value="Unassembled WGS sequence"/>
</dbReference>
<dbReference type="Pfam" id="PF07883">
    <property type="entry name" value="Cupin_2"/>
    <property type="match status" value="1"/>
</dbReference>
<dbReference type="InterPro" id="IPR014710">
    <property type="entry name" value="RmlC-like_jellyroll"/>
</dbReference>
<reference evidence="3 4" key="1">
    <citation type="journal article" date="2024" name="Commun. Biol.">
        <title>Comparative genomic analysis of thermophilic fungi reveals convergent evolutionary adaptations and gene losses.</title>
        <authorList>
            <person name="Steindorff A.S."/>
            <person name="Aguilar-Pontes M.V."/>
            <person name="Robinson A.J."/>
            <person name="Andreopoulos B."/>
            <person name="LaButti K."/>
            <person name="Kuo A."/>
            <person name="Mondo S."/>
            <person name="Riley R."/>
            <person name="Otillar R."/>
            <person name="Haridas S."/>
            <person name="Lipzen A."/>
            <person name="Grimwood J."/>
            <person name="Schmutz J."/>
            <person name="Clum A."/>
            <person name="Reid I.D."/>
            <person name="Moisan M.C."/>
            <person name="Butler G."/>
            <person name="Nguyen T.T.M."/>
            <person name="Dewar K."/>
            <person name="Conant G."/>
            <person name="Drula E."/>
            <person name="Henrissat B."/>
            <person name="Hansel C."/>
            <person name="Singer S."/>
            <person name="Hutchinson M.I."/>
            <person name="de Vries R.P."/>
            <person name="Natvig D.O."/>
            <person name="Powell A.J."/>
            <person name="Tsang A."/>
            <person name="Grigoriev I.V."/>
        </authorList>
    </citation>
    <scope>NUCLEOTIDE SEQUENCE [LARGE SCALE GENOMIC DNA]</scope>
    <source>
        <strain evidence="3 4">CBS 494.80</strain>
    </source>
</reference>
<evidence type="ECO:0000259" key="2">
    <source>
        <dbReference type="Pfam" id="PF07883"/>
    </source>
</evidence>
<dbReference type="Gene3D" id="2.60.120.10">
    <property type="entry name" value="Jelly Rolls"/>
    <property type="match status" value="1"/>
</dbReference>
<accession>A0ABR4C8D2</accession>
<gene>
    <name evidence="3" type="ORF">VTL71DRAFT_2249</name>
</gene>
<dbReference type="InterPro" id="IPR013096">
    <property type="entry name" value="Cupin_2"/>
</dbReference>
<comment type="caution">
    <text evidence="3">The sequence shown here is derived from an EMBL/GenBank/DDBJ whole genome shotgun (WGS) entry which is preliminary data.</text>
</comment>
<dbReference type="InterPro" id="IPR047142">
    <property type="entry name" value="OryJ/VirC-like"/>
</dbReference>
<dbReference type="SUPFAM" id="SSF51182">
    <property type="entry name" value="RmlC-like cupins"/>
    <property type="match status" value="1"/>
</dbReference>
<proteinExistence type="predicted"/>